<evidence type="ECO:0000256" key="2">
    <source>
        <dbReference type="RuleBase" id="RU362097"/>
    </source>
</evidence>
<dbReference type="NCBIfam" id="TIGR01845">
    <property type="entry name" value="outer_NodT"/>
    <property type="match status" value="1"/>
</dbReference>
<dbReference type="EMBL" id="JAPTHD010000001">
    <property type="protein sequence ID" value="MDV5822117.1"/>
    <property type="molecule type" value="Genomic_DNA"/>
</dbReference>
<keyword evidence="2" id="KW-1134">Transmembrane beta strand</keyword>
<reference evidence="4" key="1">
    <citation type="journal article" date="2022" name="J Environ Chem Eng">
        <title>Biodegradation of petroleum oil using a constructed nonpathogenic and heavy metal-tolerant bacterial consortium isolated from marine sponges.</title>
        <authorList>
            <person name="Dechsakulwatana C."/>
            <person name="Rungsihiranrut A."/>
            <person name="Muangchinda C."/>
            <person name="Ningthoujam R."/>
            <person name="Klankeo P."/>
            <person name="Pinyakong O."/>
        </authorList>
    </citation>
    <scope>NUCLEOTIDE SEQUENCE [LARGE SCALE GENOMIC DNA]</scope>
    <source>
        <strain evidence="4">MO2-4</strain>
    </source>
</reference>
<dbReference type="InterPro" id="IPR010131">
    <property type="entry name" value="MdtP/NodT-like"/>
</dbReference>
<name>A0ABU3ZRM6_9SPHN</name>
<evidence type="ECO:0000313" key="3">
    <source>
        <dbReference type="EMBL" id="MDV5822117.1"/>
    </source>
</evidence>
<dbReference type="PANTHER" id="PTHR30203">
    <property type="entry name" value="OUTER MEMBRANE CATION EFFLUX PROTEIN"/>
    <property type="match status" value="1"/>
</dbReference>
<evidence type="ECO:0000313" key="4">
    <source>
        <dbReference type="Proteomes" id="UP001185984"/>
    </source>
</evidence>
<keyword evidence="2" id="KW-0449">Lipoprotein</keyword>
<organism evidence="3 4">
    <name type="scientific">Sphingobium naphthae</name>
    <dbReference type="NCBI Taxonomy" id="1886786"/>
    <lineage>
        <taxon>Bacteria</taxon>
        <taxon>Pseudomonadati</taxon>
        <taxon>Pseudomonadota</taxon>
        <taxon>Alphaproteobacteria</taxon>
        <taxon>Sphingomonadales</taxon>
        <taxon>Sphingomonadaceae</taxon>
        <taxon>Sphingobium</taxon>
    </lineage>
</organism>
<keyword evidence="2" id="KW-0812">Transmembrane</keyword>
<comment type="similarity">
    <text evidence="1 2">Belongs to the outer membrane factor (OMF) (TC 1.B.17) family.</text>
</comment>
<dbReference type="InterPro" id="IPR003423">
    <property type="entry name" value="OMP_efflux"/>
</dbReference>
<proteinExistence type="inferred from homology"/>
<dbReference type="Gene3D" id="2.20.200.10">
    <property type="entry name" value="Outer membrane efflux proteins (OEP)"/>
    <property type="match status" value="1"/>
</dbReference>
<keyword evidence="4" id="KW-1185">Reference proteome</keyword>
<dbReference type="Pfam" id="PF02321">
    <property type="entry name" value="OEP"/>
    <property type="match status" value="2"/>
</dbReference>
<comment type="subcellular location">
    <subcellularLocation>
        <location evidence="2">Cell membrane</location>
        <topology evidence="2">Lipid-anchor</topology>
    </subcellularLocation>
</comment>
<gene>
    <name evidence="3" type="ORF">O0R41_00675</name>
</gene>
<sequence length="487" mass="52445">MRWQPATGFASSPHGNRRLRMRSARIVLVAAFGLGGCATLPPMQTPAIETPASFRHMDGWTTATPGDHLDRGEWWRGFADPVLDELIARVDERTPTLAAALARYDRALAAARLDRSDQLPNVDLAGSASRERLSAGRPIGPGEPIIANQIIFGVGLDYELDLWGRVRNSVRASTADAQAQEAALRSARLSLQASVADLYVRLRAVDAEQMLLTRTVAAYARADELIRTRHEGGIASGVDRSRSMAQLADARARSEALRAQRAAIEHRIAALVGESASSFAIAPAQQNLALPDLPPSLPSELLQRRPDIAEAQRRLVAANARIGVARAAFYPRISLGLGAGYQAVEAPIISADTGFWALGPISTIFNLFDGGGRRARLAISRANYEELAADYRQTVLDAFQEVEDGLSRMDALAGQNREQRIAAEAAARAENLALERYRDGAADYLEVTTAQTAALAAQRASITVDYDRARTAIALIRALGGATPDDT</sequence>
<accession>A0ABU3ZRM6</accession>
<keyword evidence="2" id="KW-0564">Palmitate</keyword>
<comment type="caution">
    <text evidence="3">The sequence shown here is derived from an EMBL/GenBank/DDBJ whole genome shotgun (WGS) entry which is preliminary data.</text>
</comment>
<keyword evidence="2" id="KW-0472">Membrane</keyword>
<evidence type="ECO:0000256" key="1">
    <source>
        <dbReference type="ARBA" id="ARBA00007613"/>
    </source>
</evidence>
<protein>
    <submittedName>
        <fullName evidence="3">Efflux transporter outer membrane subunit</fullName>
    </submittedName>
</protein>
<dbReference type="PANTHER" id="PTHR30203:SF33">
    <property type="entry name" value="BLR4455 PROTEIN"/>
    <property type="match status" value="1"/>
</dbReference>
<dbReference type="Gene3D" id="1.20.1600.10">
    <property type="entry name" value="Outer membrane efflux proteins (OEP)"/>
    <property type="match status" value="1"/>
</dbReference>
<dbReference type="Proteomes" id="UP001185984">
    <property type="component" value="Unassembled WGS sequence"/>
</dbReference>
<dbReference type="SUPFAM" id="SSF56954">
    <property type="entry name" value="Outer membrane efflux proteins (OEP)"/>
    <property type="match status" value="1"/>
</dbReference>